<dbReference type="SMART" id="SM01161">
    <property type="entry name" value="DUF1767"/>
    <property type="match status" value="1"/>
</dbReference>
<feature type="domain" description="RecQ-mediated genome instability protein 1 C-terminal OB-fold" evidence="6">
    <location>
        <begin position="430"/>
        <end position="572"/>
    </location>
</feature>
<keyword evidence="8" id="KW-1185">Reference proteome</keyword>
<dbReference type="Proteomes" id="UP001163823">
    <property type="component" value="Chromosome 9"/>
</dbReference>
<reference evidence="7" key="1">
    <citation type="journal article" date="2023" name="Science">
        <title>Elucidation of the pathway for biosynthesis of saponin adjuvants from the soapbark tree.</title>
        <authorList>
            <person name="Reed J."/>
            <person name="Orme A."/>
            <person name="El-Demerdash A."/>
            <person name="Owen C."/>
            <person name="Martin L.B.B."/>
            <person name="Misra R.C."/>
            <person name="Kikuchi S."/>
            <person name="Rejzek M."/>
            <person name="Martin A.C."/>
            <person name="Harkess A."/>
            <person name="Leebens-Mack J."/>
            <person name="Louveau T."/>
            <person name="Stephenson M.J."/>
            <person name="Osbourn A."/>
        </authorList>
    </citation>
    <scope>NUCLEOTIDE SEQUENCE</scope>
    <source>
        <strain evidence="7">S10</strain>
    </source>
</reference>
<feature type="region of interest" description="Disordered" evidence="4">
    <location>
        <begin position="280"/>
        <end position="304"/>
    </location>
</feature>
<dbReference type="GO" id="GO:0000724">
    <property type="term" value="P:double-strand break repair via homologous recombination"/>
    <property type="evidence" value="ECO:0007669"/>
    <property type="project" value="TreeGrafter"/>
</dbReference>
<feature type="compositionally biased region" description="Polar residues" evidence="4">
    <location>
        <begin position="70"/>
        <end position="79"/>
    </location>
</feature>
<evidence type="ECO:0000259" key="6">
    <source>
        <dbReference type="Pfam" id="PF16099"/>
    </source>
</evidence>
<dbReference type="EMBL" id="JARAOO010000009">
    <property type="protein sequence ID" value="KAJ7957215.1"/>
    <property type="molecule type" value="Genomic_DNA"/>
</dbReference>
<dbReference type="InterPro" id="IPR013894">
    <property type="entry name" value="RMI1_OB"/>
</dbReference>
<feature type="region of interest" description="Disordered" evidence="4">
    <location>
        <begin position="1"/>
        <end position="43"/>
    </location>
</feature>
<dbReference type="FunFam" id="2.40.50.770:FF:000004">
    <property type="entry name" value="RecQ-mediated instability protein (DUF1767)"/>
    <property type="match status" value="1"/>
</dbReference>
<feature type="region of interest" description="Disordered" evidence="4">
    <location>
        <begin position="58"/>
        <end position="86"/>
    </location>
</feature>
<dbReference type="GO" id="GO:0000166">
    <property type="term" value="F:nucleotide binding"/>
    <property type="evidence" value="ECO:0007669"/>
    <property type="project" value="InterPro"/>
</dbReference>
<evidence type="ECO:0000313" key="7">
    <source>
        <dbReference type="EMBL" id="KAJ7957215.1"/>
    </source>
</evidence>
<sequence>MTMTMKKFNNRHNTMNSKMNFNPNNPTVTHQPQTVNSKNPNPIPSETLEISDDELYIDVSDNLSPPSPEPEQNSTATTQPLPPVIPPTSGFAGIDVATKAKLCFEKFLLADMNYCGGGVLPENVDSMHLVDLHGPYVLQVDEIVNISCPLRGRYQKAPPGIKRCLKLSMTDGTQRVFGMEYRSIDALEVMAPAGLKVAICNVHVRRGLLMLVPEAFEVLGGLVEELDVARQRLVDEVNKPPRGKRTRSGVLLPLATRATLAAWQSNSVDVHVCNSSITQNTSSSVENDQGATLNTSGTSNGLPVTEDRIPNTVVNAASNSISNIVSDVEAMHMGTHRATVPVNSAKNSFPTVSNVEETHMAAGPATRANAVANQSSSTFSNVEEIPMEAINETMENAQANKSSPPVSDVEDIHMVDASNHPLILSTDREIPFTYLASLSAKWAAMKDNASSCQGRIKCFLTGVKGFQYKQRMTYELRVYVDDGSLISEIFIDHNVVRRGIGYSPEEVTSALCSSVMKKVYAMKETLRQFQVFLANFEGTMLLEINGRSPLPVALEMNEGCPQSDAWLLLRRLKSFSPAQTERRHFQTDTIVLSP</sequence>
<evidence type="ECO:0000256" key="2">
    <source>
        <dbReference type="ARBA" id="ARBA00018987"/>
    </source>
</evidence>
<evidence type="ECO:0000256" key="4">
    <source>
        <dbReference type="SAM" id="MobiDB-lite"/>
    </source>
</evidence>
<dbReference type="Pfam" id="PF08585">
    <property type="entry name" value="RMI1_N_C"/>
    <property type="match status" value="1"/>
</dbReference>
<accession>A0AAD7LFG6</accession>
<comment type="caution">
    <text evidence="7">The sequence shown here is derived from an EMBL/GenBank/DDBJ whole genome shotgun (WGS) entry which is preliminary data.</text>
</comment>
<dbReference type="InterPro" id="IPR042470">
    <property type="entry name" value="RMI1_N_C_sf"/>
</dbReference>
<dbReference type="Gene3D" id="2.40.50.770">
    <property type="entry name" value="RecQ-mediated genome instability protein Rmi1, C-terminal domain"/>
    <property type="match status" value="1"/>
</dbReference>
<evidence type="ECO:0000256" key="3">
    <source>
        <dbReference type="ARBA" id="ARBA00077519"/>
    </source>
</evidence>
<organism evidence="7 8">
    <name type="scientific">Quillaja saponaria</name>
    <name type="common">Soap bark tree</name>
    <dbReference type="NCBI Taxonomy" id="32244"/>
    <lineage>
        <taxon>Eukaryota</taxon>
        <taxon>Viridiplantae</taxon>
        <taxon>Streptophyta</taxon>
        <taxon>Embryophyta</taxon>
        <taxon>Tracheophyta</taxon>
        <taxon>Spermatophyta</taxon>
        <taxon>Magnoliopsida</taxon>
        <taxon>eudicotyledons</taxon>
        <taxon>Gunneridae</taxon>
        <taxon>Pentapetalae</taxon>
        <taxon>rosids</taxon>
        <taxon>fabids</taxon>
        <taxon>Fabales</taxon>
        <taxon>Quillajaceae</taxon>
        <taxon>Quillaja</taxon>
    </lineage>
</organism>
<dbReference type="Pfam" id="PF16099">
    <property type="entry name" value="RMI1_C"/>
    <property type="match status" value="1"/>
</dbReference>
<dbReference type="GO" id="GO:0016604">
    <property type="term" value="C:nuclear body"/>
    <property type="evidence" value="ECO:0007669"/>
    <property type="project" value="TreeGrafter"/>
</dbReference>
<dbReference type="PANTHER" id="PTHR14790:SF15">
    <property type="entry name" value="RECQ-MEDIATED GENOME INSTABILITY PROTEIN 1"/>
    <property type="match status" value="1"/>
</dbReference>
<feature type="domain" description="RecQ mediated genome instability protein 1 OB-fold" evidence="5">
    <location>
        <begin position="120"/>
        <end position="230"/>
    </location>
</feature>
<dbReference type="PANTHER" id="PTHR14790">
    <property type="entry name" value="RECQ-MEDIATED GENOME INSTABILITY PROTEIN 1 RMI1"/>
    <property type="match status" value="1"/>
</dbReference>
<comment type="similarity">
    <text evidence="1">Belongs to the RMI1 family.</text>
</comment>
<proteinExistence type="inferred from homology"/>
<dbReference type="GO" id="GO:0031422">
    <property type="term" value="C:RecQ family helicase-topoisomerase III complex"/>
    <property type="evidence" value="ECO:0007669"/>
    <property type="project" value="TreeGrafter"/>
</dbReference>
<gene>
    <name evidence="7" type="ORF">O6P43_023544</name>
</gene>
<dbReference type="AlphaFoldDB" id="A0AAD7LFG6"/>
<protein>
    <recommendedName>
        <fullName evidence="2">RecQ-mediated genome instability protein 1</fullName>
    </recommendedName>
    <alternativeName>
        <fullName evidence="3">BLM-associated protein of 75 kDa homolog</fullName>
    </alternativeName>
</protein>
<name>A0AAD7LFG6_QUISA</name>
<evidence type="ECO:0000256" key="1">
    <source>
        <dbReference type="ARBA" id="ARBA00006395"/>
    </source>
</evidence>
<feature type="compositionally biased region" description="Polar residues" evidence="4">
    <location>
        <begin position="11"/>
        <end position="40"/>
    </location>
</feature>
<dbReference type="InterPro" id="IPR032199">
    <property type="entry name" value="RMI1_C"/>
</dbReference>
<feature type="compositionally biased region" description="Polar residues" evidence="4">
    <location>
        <begin position="280"/>
        <end position="302"/>
    </location>
</feature>
<evidence type="ECO:0000259" key="5">
    <source>
        <dbReference type="Pfam" id="PF08585"/>
    </source>
</evidence>
<dbReference type="GO" id="GO:0000712">
    <property type="term" value="P:resolution of meiotic recombination intermediates"/>
    <property type="evidence" value="ECO:0007669"/>
    <property type="project" value="TreeGrafter"/>
</dbReference>
<evidence type="ECO:0000313" key="8">
    <source>
        <dbReference type="Proteomes" id="UP001163823"/>
    </source>
</evidence>
<dbReference type="KEGG" id="qsa:O6P43_023544"/>